<accession>A0A222MYU0</accession>
<dbReference type="EMBL" id="CP022347">
    <property type="protein sequence ID" value="ASQ30898.1"/>
    <property type="molecule type" value="Genomic_DNA"/>
</dbReference>
<gene>
    <name evidence="2" type="primary">flgM</name>
    <name evidence="2" type="ORF">CAV_1272</name>
</gene>
<reference evidence="2 3" key="1">
    <citation type="submission" date="2017-07" db="EMBL/GenBank/DDBJ databases">
        <title>Analysis of two Campylobacter avium genomes and identification of a novel hippuricase gene.</title>
        <authorList>
            <person name="Miller W.G."/>
            <person name="Chapman M.H."/>
            <person name="Yee E."/>
            <person name="Revez J."/>
            <person name="Bono J.L."/>
            <person name="Rossi M."/>
        </authorList>
    </citation>
    <scope>NUCLEOTIDE SEQUENCE [LARGE SCALE GENOMIC DNA]</scope>
    <source>
        <strain evidence="2 3">LMG 24591</strain>
    </source>
</reference>
<evidence type="ECO:0000313" key="3">
    <source>
        <dbReference type="Proteomes" id="UP000201169"/>
    </source>
</evidence>
<protein>
    <submittedName>
        <fullName evidence="2">Anti-sigma factor FlgM</fullName>
    </submittedName>
</protein>
<dbReference type="OrthoDB" id="5340044at2"/>
<sequence length="66" mass="7296">MINPVKQSFVASANLSNTAQVSKEGRAEQGQKVENDRFSKIEQQIKSGEYKLDLNATAKAITEELI</sequence>
<dbReference type="Pfam" id="PF04316">
    <property type="entry name" value="FlgM"/>
    <property type="match status" value="1"/>
</dbReference>
<evidence type="ECO:0000259" key="1">
    <source>
        <dbReference type="Pfam" id="PF04316"/>
    </source>
</evidence>
<dbReference type="AlphaFoldDB" id="A0A222MYU0"/>
<proteinExistence type="predicted"/>
<dbReference type="InterPro" id="IPR031316">
    <property type="entry name" value="FlgM_C"/>
</dbReference>
<dbReference type="RefSeq" id="WP_094325695.1">
    <property type="nucleotide sequence ID" value="NZ_CP022347.1"/>
</dbReference>
<name>A0A222MYU0_9BACT</name>
<dbReference type="SUPFAM" id="SSF101498">
    <property type="entry name" value="Anti-sigma factor FlgM"/>
    <property type="match status" value="1"/>
</dbReference>
<organism evidence="2 3">
    <name type="scientific">Campylobacter avium LMG 24591</name>
    <dbReference type="NCBI Taxonomy" id="522484"/>
    <lineage>
        <taxon>Bacteria</taxon>
        <taxon>Pseudomonadati</taxon>
        <taxon>Campylobacterota</taxon>
        <taxon>Epsilonproteobacteria</taxon>
        <taxon>Campylobacterales</taxon>
        <taxon>Campylobacteraceae</taxon>
        <taxon>Campylobacter</taxon>
    </lineage>
</organism>
<dbReference type="KEGG" id="cavi:CAV_1272"/>
<evidence type="ECO:0000313" key="2">
    <source>
        <dbReference type="EMBL" id="ASQ30898.1"/>
    </source>
</evidence>
<keyword evidence="3" id="KW-1185">Reference proteome</keyword>
<dbReference type="Proteomes" id="UP000201169">
    <property type="component" value="Chromosome"/>
</dbReference>
<dbReference type="InterPro" id="IPR035890">
    <property type="entry name" value="Anti-sigma-28_factor_FlgM_sf"/>
</dbReference>
<feature type="domain" description="Anti-sigma-28 factor FlgM C-terminal" evidence="1">
    <location>
        <begin position="14"/>
        <end position="62"/>
    </location>
</feature>